<dbReference type="InterPro" id="IPR003877">
    <property type="entry name" value="SPRY_dom"/>
</dbReference>
<evidence type="ECO:0000313" key="2">
    <source>
        <dbReference type="Ensembl" id="ENSLACP00000003577.1"/>
    </source>
</evidence>
<dbReference type="PANTHER" id="PTHR24103">
    <property type="entry name" value="E3 UBIQUITIN-PROTEIN LIGASE TRIM"/>
    <property type="match status" value="1"/>
</dbReference>
<sequence length="192" mass="21802">SLCHHTSVTFDAATAHKNLLISEDQTSLRLTSDPQNVPDNPMRFDKVCSILASRSLSTGKHYMEVDVRACSVWSIGIAYGSMDRKGKLKSTTLGRNRSSWCIEQRDNHLLAWHNDTNISCGKKPSKLQRIGVHVNCERSTVAFYDAESMKLLQEFSRATATLFDRMRHHFTEPVFLAFRLFFSSSVPFSEKL</sequence>
<dbReference type="Bgee" id="ENSLACG00000003185">
    <property type="expression patterns" value="Expressed in pelvic fin and 1 other cell type or tissue"/>
</dbReference>
<organism evidence="2 3">
    <name type="scientific">Latimeria chalumnae</name>
    <name type="common">Coelacanth</name>
    <dbReference type="NCBI Taxonomy" id="7897"/>
    <lineage>
        <taxon>Eukaryota</taxon>
        <taxon>Metazoa</taxon>
        <taxon>Chordata</taxon>
        <taxon>Craniata</taxon>
        <taxon>Vertebrata</taxon>
        <taxon>Euteleostomi</taxon>
        <taxon>Coelacanthiformes</taxon>
        <taxon>Coelacanthidae</taxon>
        <taxon>Latimeria</taxon>
    </lineage>
</organism>
<dbReference type="InterPro" id="IPR043136">
    <property type="entry name" value="B30.2/SPRY_sf"/>
</dbReference>
<dbReference type="InterPro" id="IPR003879">
    <property type="entry name" value="Butyrophylin_SPRY"/>
</dbReference>
<dbReference type="PRINTS" id="PR01407">
    <property type="entry name" value="BUTYPHLNCDUF"/>
</dbReference>
<dbReference type="InterPro" id="IPR050143">
    <property type="entry name" value="TRIM/RBCC"/>
</dbReference>
<protein>
    <recommendedName>
        <fullName evidence="1">B30.2/SPRY domain-containing protein</fullName>
    </recommendedName>
</protein>
<reference evidence="2" key="2">
    <citation type="submission" date="2025-08" db="UniProtKB">
        <authorList>
            <consortium name="Ensembl"/>
        </authorList>
    </citation>
    <scope>IDENTIFICATION</scope>
</reference>
<dbReference type="Pfam" id="PF00622">
    <property type="entry name" value="SPRY"/>
    <property type="match status" value="1"/>
</dbReference>
<dbReference type="InterPro" id="IPR001870">
    <property type="entry name" value="B30.2/SPRY"/>
</dbReference>
<dbReference type="Ensembl" id="ENSLACT00000003609.1">
    <property type="protein sequence ID" value="ENSLACP00000003577.1"/>
    <property type="gene ID" value="ENSLACG00000003185.1"/>
</dbReference>
<dbReference type="GeneTree" id="ENSGT01030000234583"/>
<reference evidence="2" key="3">
    <citation type="submission" date="2025-09" db="UniProtKB">
        <authorList>
            <consortium name="Ensembl"/>
        </authorList>
    </citation>
    <scope>IDENTIFICATION</scope>
</reference>
<dbReference type="InterPro" id="IPR013320">
    <property type="entry name" value="ConA-like_dom_sf"/>
</dbReference>
<accession>H3A1Q6</accession>
<name>H3A1Q6_LATCH</name>
<proteinExistence type="predicted"/>
<keyword evidence="3" id="KW-1185">Reference proteome</keyword>
<dbReference type="PROSITE" id="PS50188">
    <property type="entry name" value="B302_SPRY"/>
    <property type="match status" value="1"/>
</dbReference>
<dbReference type="EMBL" id="AFYH01241074">
    <property type="status" value="NOT_ANNOTATED_CDS"/>
    <property type="molecule type" value="Genomic_DNA"/>
</dbReference>
<evidence type="ECO:0000313" key="3">
    <source>
        <dbReference type="Proteomes" id="UP000008672"/>
    </source>
</evidence>
<dbReference type="InterPro" id="IPR006574">
    <property type="entry name" value="PRY"/>
</dbReference>
<reference evidence="3" key="1">
    <citation type="submission" date="2011-08" db="EMBL/GenBank/DDBJ databases">
        <title>The draft genome of Latimeria chalumnae.</title>
        <authorList>
            <person name="Di Palma F."/>
            <person name="Alfoldi J."/>
            <person name="Johnson J."/>
            <person name="Berlin A."/>
            <person name="Gnerre S."/>
            <person name="Jaffe D."/>
            <person name="MacCallum I."/>
            <person name="Young S."/>
            <person name="Walker B.J."/>
            <person name="Lander E."/>
            <person name="Lindblad-Toh K."/>
        </authorList>
    </citation>
    <scope>NUCLEOTIDE SEQUENCE [LARGE SCALE GENOMIC DNA]</scope>
    <source>
        <strain evidence="3">Wild caught</strain>
    </source>
</reference>
<dbReference type="AlphaFoldDB" id="H3A1Q6"/>
<dbReference type="SMART" id="SM00589">
    <property type="entry name" value="PRY"/>
    <property type="match status" value="1"/>
</dbReference>
<evidence type="ECO:0000259" key="1">
    <source>
        <dbReference type="PROSITE" id="PS50188"/>
    </source>
</evidence>
<dbReference type="Gene3D" id="2.60.120.920">
    <property type="match status" value="1"/>
</dbReference>
<dbReference type="SUPFAM" id="SSF49899">
    <property type="entry name" value="Concanavalin A-like lectins/glucanases"/>
    <property type="match status" value="1"/>
</dbReference>
<dbReference type="Pfam" id="PF13765">
    <property type="entry name" value="PRY"/>
    <property type="match status" value="1"/>
</dbReference>
<dbReference type="Proteomes" id="UP000008672">
    <property type="component" value="Unassembled WGS sequence"/>
</dbReference>
<feature type="domain" description="B30.2/SPRY" evidence="1">
    <location>
        <begin position="1"/>
        <end position="192"/>
    </location>
</feature>